<keyword evidence="3" id="KW-1185">Reference proteome</keyword>
<gene>
    <name evidence="2" type="ORF">ASIM_LOCUS9477</name>
</gene>
<sequence>MRAVLPKERSSSWGALTAAPDSSSGASPYNLACGLRAVYQGSAFLPAFVVEGCHGRTYPPIHLSSLHYIHIRLLLTMS</sequence>
<evidence type="ECO:0000256" key="1">
    <source>
        <dbReference type="SAM" id="MobiDB-lite"/>
    </source>
</evidence>
<reference evidence="2 3" key="2">
    <citation type="submission" date="2018-11" db="EMBL/GenBank/DDBJ databases">
        <authorList>
            <consortium name="Pathogen Informatics"/>
        </authorList>
    </citation>
    <scope>NUCLEOTIDE SEQUENCE [LARGE SCALE GENOMIC DNA]</scope>
</reference>
<accession>A0A0M3JPZ0</accession>
<feature type="compositionally biased region" description="Basic and acidic residues" evidence="1">
    <location>
        <begin position="1"/>
        <end position="10"/>
    </location>
</feature>
<dbReference type="Proteomes" id="UP000267096">
    <property type="component" value="Unassembled WGS sequence"/>
</dbReference>
<protein>
    <submittedName>
        <fullName evidence="2 4">Uncharacterized protein</fullName>
    </submittedName>
</protein>
<reference evidence="4" key="1">
    <citation type="submission" date="2017-02" db="UniProtKB">
        <authorList>
            <consortium name="WormBaseParasite"/>
        </authorList>
    </citation>
    <scope>IDENTIFICATION</scope>
</reference>
<dbReference type="WBParaSite" id="ASIM_0000974101-mRNA-1">
    <property type="protein sequence ID" value="ASIM_0000974101-mRNA-1"/>
    <property type="gene ID" value="ASIM_0000974101"/>
</dbReference>
<feature type="region of interest" description="Disordered" evidence="1">
    <location>
        <begin position="1"/>
        <end position="25"/>
    </location>
</feature>
<evidence type="ECO:0000313" key="3">
    <source>
        <dbReference type="Proteomes" id="UP000267096"/>
    </source>
</evidence>
<name>A0A0M3JPZ0_ANISI</name>
<evidence type="ECO:0000313" key="2">
    <source>
        <dbReference type="EMBL" id="VDK39760.1"/>
    </source>
</evidence>
<organism evidence="4">
    <name type="scientific">Anisakis simplex</name>
    <name type="common">Herring worm</name>
    <dbReference type="NCBI Taxonomy" id="6269"/>
    <lineage>
        <taxon>Eukaryota</taxon>
        <taxon>Metazoa</taxon>
        <taxon>Ecdysozoa</taxon>
        <taxon>Nematoda</taxon>
        <taxon>Chromadorea</taxon>
        <taxon>Rhabditida</taxon>
        <taxon>Spirurina</taxon>
        <taxon>Ascaridomorpha</taxon>
        <taxon>Ascaridoidea</taxon>
        <taxon>Anisakidae</taxon>
        <taxon>Anisakis</taxon>
        <taxon>Anisakis simplex complex</taxon>
    </lineage>
</organism>
<proteinExistence type="predicted"/>
<dbReference type="AlphaFoldDB" id="A0A0M3JPZ0"/>
<dbReference type="EMBL" id="UYRR01029164">
    <property type="protein sequence ID" value="VDK39760.1"/>
    <property type="molecule type" value="Genomic_DNA"/>
</dbReference>
<evidence type="ECO:0000313" key="4">
    <source>
        <dbReference type="WBParaSite" id="ASIM_0000974101-mRNA-1"/>
    </source>
</evidence>